<evidence type="ECO:0000256" key="1">
    <source>
        <dbReference type="ARBA" id="ARBA00007378"/>
    </source>
</evidence>
<proteinExistence type="inferred from homology"/>
<feature type="region of interest" description="Disordered" evidence="2">
    <location>
        <begin position="1"/>
        <end position="49"/>
    </location>
</feature>
<dbReference type="EMBL" id="JBHSGV010000007">
    <property type="protein sequence ID" value="MFC4749572.1"/>
    <property type="molecule type" value="Genomic_DNA"/>
</dbReference>
<evidence type="ECO:0000313" key="3">
    <source>
        <dbReference type="EMBL" id="MFC4749572.1"/>
    </source>
</evidence>
<organism evidence="3 4">
    <name type="scientific">Flavobacterium branchiicola</name>
    <dbReference type="NCBI Taxonomy" id="1114875"/>
    <lineage>
        <taxon>Bacteria</taxon>
        <taxon>Pseudomonadati</taxon>
        <taxon>Bacteroidota</taxon>
        <taxon>Flavobacteriia</taxon>
        <taxon>Flavobacteriales</taxon>
        <taxon>Flavobacteriaceae</taxon>
        <taxon>Flavobacterium</taxon>
    </lineage>
</organism>
<protein>
    <submittedName>
        <fullName evidence="3">Organic hydroperoxide resistance protein</fullName>
    </submittedName>
</protein>
<evidence type="ECO:0000256" key="2">
    <source>
        <dbReference type="SAM" id="MobiDB-lite"/>
    </source>
</evidence>
<dbReference type="InterPro" id="IPR003718">
    <property type="entry name" value="OsmC/Ohr_fam"/>
</dbReference>
<comment type="caution">
    <text evidence="3">The sequence shown here is derived from an EMBL/GenBank/DDBJ whole genome shotgun (WGS) entry which is preliminary data.</text>
</comment>
<dbReference type="Pfam" id="PF02566">
    <property type="entry name" value="OsmC"/>
    <property type="match status" value="1"/>
</dbReference>
<dbReference type="Gene3D" id="3.30.300.20">
    <property type="match status" value="1"/>
</dbReference>
<keyword evidence="4" id="KW-1185">Reference proteome</keyword>
<comment type="similarity">
    <text evidence="1">Belongs to the OsmC/Ohr family.</text>
</comment>
<name>A0ABV9PJN9_9FLAO</name>
<dbReference type="RefSeq" id="WP_213259200.1">
    <property type="nucleotide sequence ID" value="NZ_JAGYWA010000007.1"/>
</dbReference>
<evidence type="ECO:0000313" key="4">
    <source>
        <dbReference type="Proteomes" id="UP001595935"/>
    </source>
</evidence>
<accession>A0ABV9PJN9</accession>
<dbReference type="Proteomes" id="UP001595935">
    <property type="component" value="Unassembled WGS sequence"/>
</dbReference>
<dbReference type="PANTHER" id="PTHR33797:SF2">
    <property type="entry name" value="ORGANIC HYDROPEROXIDE RESISTANCE PROTEIN-LIKE"/>
    <property type="match status" value="1"/>
</dbReference>
<dbReference type="PANTHER" id="PTHR33797">
    <property type="entry name" value="ORGANIC HYDROPEROXIDE RESISTANCE PROTEIN-LIKE"/>
    <property type="match status" value="1"/>
</dbReference>
<gene>
    <name evidence="3" type="ORF">ACFO5S_19130</name>
</gene>
<dbReference type="NCBIfam" id="TIGR03561">
    <property type="entry name" value="organ_hyd_perox"/>
    <property type="match status" value="1"/>
</dbReference>
<dbReference type="Gene3D" id="2.20.25.10">
    <property type="match status" value="1"/>
</dbReference>
<sequence>MENLNQDSKVLYTGSTVTTGGREGSSQSSDGRLNIKLTPPGGRGEGTNPEQLFAAGWSACFLGAMGKAAVAHNLKLPADATVNADVDLVLSEATGYSLQARLNISLPGIEKETAKLIAEAAHLLCPYSKMSHGNINVETNIL</sequence>
<feature type="compositionally biased region" description="Polar residues" evidence="2">
    <location>
        <begin position="1"/>
        <end position="31"/>
    </location>
</feature>
<dbReference type="InterPro" id="IPR019953">
    <property type="entry name" value="OHR"/>
</dbReference>
<dbReference type="InterPro" id="IPR036102">
    <property type="entry name" value="OsmC/Ohrsf"/>
</dbReference>
<dbReference type="InterPro" id="IPR015946">
    <property type="entry name" value="KH_dom-like_a/b"/>
</dbReference>
<dbReference type="SUPFAM" id="SSF82784">
    <property type="entry name" value="OsmC-like"/>
    <property type="match status" value="1"/>
</dbReference>
<reference evidence="4" key="1">
    <citation type="journal article" date="2019" name="Int. J. Syst. Evol. Microbiol.">
        <title>The Global Catalogue of Microorganisms (GCM) 10K type strain sequencing project: providing services to taxonomists for standard genome sequencing and annotation.</title>
        <authorList>
            <consortium name="The Broad Institute Genomics Platform"/>
            <consortium name="The Broad Institute Genome Sequencing Center for Infectious Disease"/>
            <person name="Wu L."/>
            <person name="Ma J."/>
        </authorList>
    </citation>
    <scope>NUCLEOTIDE SEQUENCE [LARGE SCALE GENOMIC DNA]</scope>
    <source>
        <strain evidence="4">WYCCWR 13023</strain>
    </source>
</reference>